<reference evidence="2" key="1">
    <citation type="submission" date="2020-10" db="EMBL/GenBank/DDBJ databases">
        <title>Sequencing the genomes of 1000 actinobacteria strains.</title>
        <authorList>
            <person name="Klenk H.-P."/>
        </authorList>
    </citation>
    <scope>NUCLEOTIDE SEQUENCE</scope>
    <source>
        <strain evidence="2">DSM 45354</strain>
    </source>
</reference>
<dbReference type="Proteomes" id="UP000638648">
    <property type="component" value="Unassembled WGS sequence"/>
</dbReference>
<gene>
    <name evidence="2" type="ORF">HEB94_005753</name>
</gene>
<protein>
    <submittedName>
        <fullName evidence="2">Uncharacterized protein</fullName>
    </submittedName>
</protein>
<proteinExistence type="predicted"/>
<sequence>MGVDGYSPLSAGKLGQHSPLGHDKSDGAG</sequence>
<name>A0A927N5J9_9ACTN</name>
<feature type="region of interest" description="Disordered" evidence="1">
    <location>
        <begin position="1"/>
        <end position="29"/>
    </location>
</feature>
<dbReference type="AlphaFoldDB" id="A0A927N5J9"/>
<organism evidence="2 3">
    <name type="scientific">Actinopolymorpha pittospori</name>
    <dbReference type="NCBI Taxonomy" id="648752"/>
    <lineage>
        <taxon>Bacteria</taxon>
        <taxon>Bacillati</taxon>
        <taxon>Actinomycetota</taxon>
        <taxon>Actinomycetes</taxon>
        <taxon>Propionibacteriales</taxon>
        <taxon>Actinopolymorphaceae</taxon>
        <taxon>Actinopolymorpha</taxon>
    </lineage>
</organism>
<comment type="caution">
    <text evidence="2">The sequence shown here is derived from an EMBL/GenBank/DDBJ whole genome shotgun (WGS) entry which is preliminary data.</text>
</comment>
<evidence type="ECO:0000313" key="2">
    <source>
        <dbReference type="EMBL" id="MBE1608905.1"/>
    </source>
</evidence>
<accession>A0A927N5J9</accession>
<evidence type="ECO:0000256" key="1">
    <source>
        <dbReference type="SAM" id="MobiDB-lite"/>
    </source>
</evidence>
<evidence type="ECO:0000313" key="3">
    <source>
        <dbReference type="Proteomes" id="UP000638648"/>
    </source>
</evidence>
<dbReference type="EMBL" id="JADBEM010000001">
    <property type="protein sequence ID" value="MBE1608905.1"/>
    <property type="molecule type" value="Genomic_DNA"/>
</dbReference>
<feature type="compositionally biased region" description="Basic and acidic residues" evidence="1">
    <location>
        <begin position="20"/>
        <end position="29"/>
    </location>
</feature>
<keyword evidence="3" id="KW-1185">Reference proteome</keyword>